<feature type="compositionally biased region" description="Acidic residues" evidence="1">
    <location>
        <begin position="101"/>
        <end position="110"/>
    </location>
</feature>
<evidence type="ECO:0000313" key="3">
    <source>
        <dbReference type="EMBL" id="CAI4214470.1"/>
    </source>
</evidence>
<feature type="compositionally biased region" description="Polar residues" evidence="1">
    <location>
        <begin position="87"/>
        <end position="100"/>
    </location>
</feature>
<comment type="caution">
    <text evidence="3">The sequence shown here is derived from an EMBL/GenBank/DDBJ whole genome shotgun (WGS) entry which is preliminary data.</text>
</comment>
<feature type="region of interest" description="Disordered" evidence="1">
    <location>
        <begin position="87"/>
        <end position="110"/>
    </location>
</feature>
<proteinExistence type="predicted"/>
<keyword evidence="4" id="KW-1185">Reference proteome</keyword>
<dbReference type="AlphaFoldDB" id="A0A9P1H219"/>
<name>A0A9P1H219_9PEZI</name>
<evidence type="ECO:0000256" key="2">
    <source>
        <dbReference type="SAM" id="SignalP"/>
    </source>
</evidence>
<gene>
    <name evidence="3" type="ORF">PPNO1_LOCUS4203</name>
</gene>
<keyword evidence="2" id="KW-0732">Signal</keyword>
<dbReference type="EMBL" id="CALLCH030000011">
    <property type="protein sequence ID" value="CAI4214470.1"/>
    <property type="molecule type" value="Genomic_DNA"/>
</dbReference>
<evidence type="ECO:0000313" key="4">
    <source>
        <dbReference type="Proteomes" id="UP000838763"/>
    </source>
</evidence>
<feature type="region of interest" description="Disordered" evidence="1">
    <location>
        <begin position="134"/>
        <end position="153"/>
    </location>
</feature>
<feature type="compositionally biased region" description="Low complexity" evidence="1">
    <location>
        <begin position="135"/>
        <end position="149"/>
    </location>
</feature>
<sequence length="178" mass="17980">MMQTTLAQLAFAGLASMALAQETTMARGEILNIADGATTVKIIENECKTDDLGCVPPHTITIGTGTFRTMILDCKLTGCPTATTGSCSYGGSEETASPSSGEDEDEEDGTLDPEYLSYYALTLVGGLPTDGPSCGAATGTATQTGGSSQETDSAGVVARAPMAWYGVAAAVAAMGVAM</sequence>
<reference evidence="3" key="1">
    <citation type="submission" date="2022-11" db="EMBL/GenBank/DDBJ databases">
        <authorList>
            <person name="Scott C."/>
            <person name="Bruce N."/>
        </authorList>
    </citation>
    <scope>NUCLEOTIDE SEQUENCE</scope>
</reference>
<protein>
    <submittedName>
        <fullName evidence="3">Uncharacterized protein</fullName>
    </submittedName>
</protein>
<accession>A0A9P1H219</accession>
<dbReference type="Proteomes" id="UP000838763">
    <property type="component" value="Unassembled WGS sequence"/>
</dbReference>
<feature type="signal peptide" evidence="2">
    <location>
        <begin position="1"/>
        <end position="20"/>
    </location>
</feature>
<feature type="chain" id="PRO_5040190689" evidence="2">
    <location>
        <begin position="21"/>
        <end position="178"/>
    </location>
</feature>
<evidence type="ECO:0000256" key="1">
    <source>
        <dbReference type="SAM" id="MobiDB-lite"/>
    </source>
</evidence>
<organism evidence="3 4">
    <name type="scientific">Parascedosporium putredinis</name>
    <dbReference type="NCBI Taxonomy" id="1442378"/>
    <lineage>
        <taxon>Eukaryota</taxon>
        <taxon>Fungi</taxon>
        <taxon>Dikarya</taxon>
        <taxon>Ascomycota</taxon>
        <taxon>Pezizomycotina</taxon>
        <taxon>Sordariomycetes</taxon>
        <taxon>Hypocreomycetidae</taxon>
        <taxon>Microascales</taxon>
        <taxon>Microascaceae</taxon>
        <taxon>Parascedosporium</taxon>
    </lineage>
</organism>